<keyword evidence="5 7" id="KW-0694">RNA-binding</keyword>
<comment type="subcellular location">
    <subcellularLocation>
        <location evidence="7">Cytoplasm</location>
    </subcellularLocation>
    <subcellularLocation>
        <location evidence="7">Nucleus</location>
        <location evidence="7">Nucleolus</location>
    </subcellularLocation>
    <subcellularLocation>
        <location evidence="1 7">Nucleus</location>
    </subcellularLocation>
</comment>
<evidence type="ECO:0000256" key="4">
    <source>
        <dbReference type="ARBA" id="ARBA00022552"/>
    </source>
</evidence>
<evidence type="ECO:0000256" key="2">
    <source>
        <dbReference type="ARBA" id="ARBA00009154"/>
    </source>
</evidence>
<comment type="subunit">
    <text evidence="7">Monomer and homodimer.</text>
</comment>
<dbReference type="GO" id="GO:0000178">
    <property type="term" value="C:exosome (RNase complex)"/>
    <property type="evidence" value="ECO:0007669"/>
    <property type="project" value="TreeGrafter"/>
</dbReference>
<evidence type="ECO:0000256" key="6">
    <source>
        <dbReference type="ARBA" id="ARBA00023242"/>
    </source>
</evidence>
<protein>
    <recommendedName>
        <fullName evidence="3 7">Nuclear nucleic acid-binding protein C1D</fullName>
    </recommendedName>
</protein>
<name>A0A1B6EKY4_9HEMI</name>
<gene>
    <name evidence="8" type="ORF">g.12754</name>
</gene>
<comment type="function">
    <text evidence="7">Plays a role in the recruitment of the exosome to pre-rRNA to mediate the 3'-5' end processing of the 5.8S rRNA.</text>
</comment>
<comment type="similarity">
    <text evidence="2 7">Belongs to the C1D family.</text>
</comment>
<dbReference type="GO" id="GO:0000460">
    <property type="term" value="P:maturation of 5.8S rRNA"/>
    <property type="evidence" value="ECO:0007669"/>
    <property type="project" value="TreeGrafter"/>
</dbReference>
<accession>A0A1B6EKY4</accession>
<dbReference type="PANTHER" id="PTHR15341:SF3">
    <property type="entry name" value="NUCLEAR NUCLEIC ACID-BINDING PROTEIN C1D"/>
    <property type="match status" value="1"/>
</dbReference>
<proteinExistence type="inferred from homology"/>
<evidence type="ECO:0000256" key="5">
    <source>
        <dbReference type="ARBA" id="ARBA00022884"/>
    </source>
</evidence>
<evidence type="ECO:0000256" key="1">
    <source>
        <dbReference type="ARBA" id="ARBA00004123"/>
    </source>
</evidence>
<keyword evidence="7" id="KW-0238">DNA-binding</keyword>
<dbReference type="Pfam" id="PF04000">
    <property type="entry name" value="Sas10_Utp3"/>
    <property type="match status" value="1"/>
</dbReference>
<reference evidence="8" key="1">
    <citation type="submission" date="2015-11" db="EMBL/GenBank/DDBJ databases">
        <title>De novo transcriptome assembly of four potential Pierce s Disease insect vectors from Arizona vineyards.</title>
        <authorList>
            <person name="Tassone E.E."/>
        </authorList>
    </citation>
    <scope>NUCLEOTIDE SEQUENCE</scope>
</reference>
<keyword evidence="4 7" id="KW-0698">rRNA processing</keyword>
<evidence type="ECO:0000256" key="7">
    <source>
        <dbReference type="RuleBase" id="RU368003"/>
    </source>
</evidence>
<dbReference type="EMBL" id="GECZ01031208">
    <property type="protein sequence ID" value="JAS38561.1"/>
    <property type="molecule type" value="Transcribed_RNA"/>
</dbReference>
<evidence type="ECO:0000256" key="3">
    <source>
        <dbReference type="ARBA" id="ARBA00015212"/>
    </source>
</evidence>
<dbReference type="GO" id="GO:0003723">
    <property type="term" value="F:RNA binding"/>
    <property type="evidence" value="ECO:0007669"/>
    <property type="project" value="UniProtKB-UniRule"/>
</dbReference>
<keyword evidence="6 7" id="KW-0539">Nucleus</keyword>
<dbReference type="GO" id="GO:0010468">
    <property type="term" value="P:regulation of gene expression"/>
    <property type="evidence" value="ECO:0007669"/>
    <property type="project" value="TreeGrafter"/>
</dbReference>
<dbReference type="InterPro" id="IPR007146">
    <property type="entry name" value="Sas10/Utp3/C1D"/>
</dbReference>
<dbReference type="GO" id="GO:0005730">
    <property type="term" value="C:nucleolus"/>
    <property type="evidence" value="ECO:0007669"/>
    <property type="project" value="UniProtKB-SubCell"/>
</dbReference>
<dbReference type="InterPro" id="IPR011082">
    <property type="entry name" value="Exosome-assoc_fac/DNA_repair"/>
</dbReference>
<keyword evidence="7" id="KW-0963">Cytoplasm</keyword>
<dbReference type="PANTHER" id="PTHR15341">
    <property type="entry name" value="SUN-COR STEROID HORMONE RECEPTOR CO-REPRESSOR"/>
    <property type="match status" value="1"/>
</dbReference>
<organism evidence="8">
    <name type="scientific">Cuerna arida</name>
    <dbReference type="NCBI Taxonomy" id="1464854"/>
    <lineage>
        <taxon>Eukaryota</taxon>
        <taxon>Metazoa</taxon>
        <taxon>Ecdysozoa</taxon>
        <taxon>Arthropoda</taxon>
        <taxon>Hexapoda</taxon>
        <taxon>Insecta</taxon>
        <taxon>Pterygota</taxon>
        <taxon>Neoptera</taxon>
        <taxon>Paraneoptera</taxon>
        <taxon>Hemiptera</taxon>
        <taxon>Auchenorrhyncha</taxon>
        <taxon>Membracoidea</taxon>
        <taxon>Cicadellidae</taxon>
        <taxon>Cicadellinae</taxon>
        <taxon>Proconiini</taxon>
        <taxon>Cuerna</taxon>
    </lineage>
</organism>
<sequence length="151" mass="17575">MSDNSNQIRELCEDVEFKTNVQEYESRINTLGDKIKLCCESGIYPKLSIEEKVKYDLFLSYSLTSLYWIYLRTQGEDPSQVKSELDRVKKYMDKSKQIHDRKSMPRIDKAAASRFVRSGLWDSNKTVDSEVSAVTGISRKRKHNTFNDDDT</sequence>
<dbReference type="GO" id="GO:0005737">
    <property type="term" value="C:cytoplasm"/>
    <property type="evidence" value="ECO:0007669"/>
    <property type="project" value="UniProtKB-SubCell"/>
</dbReference>
<dbReference type="AlphaFoldDB" id="A0A1B6EKY4"/>
<evidence type="ECO:0000313" key="8">
    <source>
        <dbReference type="EMBL" id="JAS38561.1"/>
    </source>
</evidence>
<dbReference type="GO" id="GO:0003677">
    <property type="term" value="F:DNA binding"/>
    <property type="evidence" value="ECO:0007669"/>
    <property type="project" value="UniProtKB-KW"/>
</dbReference>